<name>A0A653ZHG6_SPHMU</name>
<evidence type="ECO:0000313" key="1">
    <source>
        <dbReference type="EMBL" id="VXC54560.1"/>
    </source>
</evidence>
<reference evidence="1 2" key="1">
    <citation type="submission" date="2019-10" db="EMBL/GenBank/DDBJ databases">
        <authorList>
            <person name="Karimi E."/>
        </authorList>
    </citation>
    <scope>NUCLEOTIDE SEQUENCE [LARGE SCALE GENOMIC DNA]</scope>
    <source>
        <strain evidence="1">Sphingobacterium sp. 8BC</strain>
    </source>
</reference>
<dbReference type="AlphaFoldDB" id="A0A653ZHG6"/>
<proteinExistence type="predicted"/>
<accession>A0A653ZHG6</accession>
<gene>
    <name evidence="1" type="ORF">SPHINGO8BC_140175</name>
</gene>
<dbReference type="Proteomes" id="UP000432350">
    <property type="component" value="Unassembled WGS sequence"/>
</dbReference>
<sequence>MYDTRAIGFIQAVLVRYVDDAVFICVNPNKLMKKKKNPKVVTVDMYHKYAEIDEMYSSKVREIKLDIPSNLRMLCAILDVKVEKLLTDFMWMLSYSHHNSATPKQRKAANKFFINCKYGQPLYAKNQVKQMFDELKAEREIYETIDGMDHEDKKLFWKNNHMYKQHWFKRWFEKNRHTGDISVLQEY</sequence>
<dbReference type="EMBL" id="CABWMV010000006">
    <property type="protein sequence ID" value="VXC54560.1"/>
    <property type="molecule type" value="Genomic_DNA"/>
</dbReference>
<protein>
    <submittedName>
        <fullName evidence="1">Uncharacterized protein</fullName>
    </submittedName>
</protein>
<evidence type="ECO:0000313" key="2">
    <source>
        <dbReference type="Proteomes" id="UP000432350"/>
    </source>
</evidence>
<organism evidence="1 2">
    <name type="scientific">Sphingobacterium multivorum</name>
    <dbReference type="NCBI Taxonomy" id="28454"/>
    <lineage>
        <taxon>Bacteria</taxon>
        <taxon>Pseudomonadati</taxon>
        <taxon>Bacteroidota</taxon>
        <taxon>Sphingobacteriia</taxon>
        <taxon>Sphingobacteriales</taxon>
        <taxon>Sphingobacteriaceae</taxon>
        <taxon>Sphingobacterium</taxon>
    </lineage>
</organism>